<keyword evidence="1" id="KW-0723">Serine/threonine-protein kinase</keyword>
<dbReference type="Proteomes" id="UP000827976">
    <property type="component" value="Chromosome 3"/>
</dbReference>
<keyword evidence="2" id="KW-1185">Reference proteome</keyword>
<proteinExistence type="predicted"/>
<reference evidence="2" key="1">
    <citation type="journal article" date="2022" name="Nat. Commun.">
        <title>Chromosome evolution and the genetic basis of agronomically important traits in greater yam.</title>
        <authorList>
            <person name="Bredeson J.V."/>
            <person name="Lyons J.B."/>
            <person name="Oniyinde I.O."/>
            <person name="Okereke N.R."/>
            <person name="Kolade O."/>
            <person name="Nnabue I."/>
            <person name="Nwadili C.O."/>
            <person name="Hribova E."/>
            <person name="Parker M."/>
            <person name="Nwogha J."/>
            <person name="Shu S."/>
            <person name="Carlson J."/>
            <person name="Kariba R."/>
            <person name="Muthemba S."/>
            <person name="Knop K."/>
            <person name="Barton G.J."/>
            <person name="Sherwood A.V."/>
            <person name="Lopez-Montes A."/>
            <person name="Asiedu R."/>
            <person name="Jamnadass R."/>
            <person name="Muchugi A."/>
            <person name="Goodstein D."/>
            <person name="Egesi C.N."/>
            <person name="Featherston J."/>
            <person name="Asfaw A."/>
            <person name="Simpson G.G."/>
            <person name="Dolezel J."/>
            <person name="Hendre P.S."/>
            <person name="Van Deynze A."/>
            <person name="Kumar P.L."/>
            <person name="Obidiegwu J.E."/>
            <person name="Bhattacharjee R."/>
            <person name="Rokhsar D.S."/>
        </authorList>
    </citation>
    <scope>NUCLEOTIDE SEQUENCE [LARGE SCALE GENOMIC DNA]</scope>
    <source>
        <strain evidence="2">cv. TDa95/00328</strain>
    </source>
</reference>
<evidence type="ECO:0000313" key="1">
    <source>
        <dbReference type="EMBL" id="KAH7688387.1"/>
    </source>
</evidence>
<evidence type="ECO:0000313" key="2">
    <source>
        <dbReference type="Proteomes" id="UP000827976"/>
    </source>
</evidence>
<keyword evidence="1" id="KW-0418">Kinase</keyword>
<gene>
    <name evidence="1" type="ORF">IHE45_03G030200</name>
</gene>
<name>A0ACB7WJB2_DIOAL</name>
<comment type="caution">
    <text evidence="1">The sequence shown here is derived from an EMBL/GenBank/DDBJ whole genome shotgun (WGS) entry which is preliminary data.</text>
</comment>
<sequence>MILSLSGNNFVGLISNQICNLRNIHILDLSCNNLSGNIPSCLQNMSHDSDWQYDSLYAEWSSFVSEDMFDMHRGFLPMEGFIPMKYNDMTFELFRFKGTIDFANKREVYDYKGNIMNQFFGLDLSSNQLVGEIPWEIGNIIKLHVLNLSNNLLVGSIPGTLSRLTEIESLDLSHNMLTGNIPTELKELHFLEVFSVAYNNLSGPTLGRISQFSTFDESSYEGNPYLCGPPLVKNCFAITKLLPSPPSPQSEVGDEEAMEHLIFFASFALAYIISFWGWMALLYFNKRWQNSFFLATDIYIKEAIGKVGKLLTKG</sequence>
<protein>
    <submittedName>
        <fullName evidence="1">Non-specific serine/threonine protein kinase protein</fullName>
        <ecNumber evidence="1">2.7.11.1</ecNumber>
    </submittedName>
</protein>
<dbReference type="EMBL" id="CM037013">
    <property type="protein sequence ID" value="KAH7688387.1"/>
    <property type="molecule type" value="Genomic_DNA"/>
</dbReference>
<dbReference type="EC" id="2.7.11.1" evidence="1"/>
<accession>A0ACB7WJB2</accession>
<organism evidence="1 2">
    <name type="scientific">Dioscorea alata</name>
    <name type="common">Purple yam</name>
    <dbReference type="NCBI Taxonomy" id="55571"/>
    <lineage>
        <taxon>Eukaryota</taxon>
        <taxon>Viridiplantae</taxon>
        <taxon>Streptophyta</taxon>
        <taxon>Embryophyta</taxon>
        <taxon>Tracheophyta</taxon>
        <taxon>Spermatophyta</taxon>
        <taxon>Magnoliopsida</taxon>
        <taxon>Liliopsida</taxon>
        <taxon>Dioscoreales</taxon>
        <taxon>Dioscoreaceae</taxon>
        <taxon>Dioscorea</taxon>
    </lineage>
</organism>
<keyword evidence="1" id="KW-0808">Transferase</keyword>